<dbReference type="Pfam" id="PF01408">
    <property type="entry name" value="GFO_IDH_MocA"/>
    <property type="match status" value="1"/>
</dbReference>
<feature type="domain" description="Gfo/Idh/MocA-like oxidoreductase C-terminal" evidence="4">
    <location>
        <begin position="170"/>
        <end position="342"/>
    </location>
</feature>
<reference evidence="5" key="1">
    <citation type="submission" date="2020-10" db="EMBL/GenBank/DDBJ databases">
        <title>Taxonomic study of unclassified bacteria belonging to the class Ktedonobacteria.</title>
        <authorList>
            <person name="Yabe S."/>
            <person name="Wang C.M."/>
            <person name="Zheng Y."/>
            <person name="Sakai Y."/>
            <person name="Cavaletti L."/>
            <person name="Monciardini P."/>
            <person name="Donadio S."/>
        </authorList>
    </citation>
    <scope>NUCLEOTIDE SEQUENCE</scope>
    <source>
        <strain evidence="5">ID150040</strain>
    </source>
</reference>
<evidence type="ECO:0000256" key="2">
    <source>
        <dbReference type="ARBA" id="ARBA00023002"/>
    </source>
</evidence>
<organism evidence="5 6">
    <name type="scientific">Reticulibacter mediterranei</name>
    <dbReference type="NCBI Taxonomy" id="2778369"/>
    <lineage>
        <taxon>Bacteria</taxon>
        <taxon>Bacillati</taxon>
        <taxon>Chloroflexota</taxon>
        <taxon>Ktedonobacteria</taxon>
        <taxon>Ktedonobacterales</taxon>
        <taxon>Reticulibacteraceae</taxon>
        <taxon>Reticulibacter</taxon>
    </lineage>
</organism>
<gene>
    <name evidence="5" type="ORF">KSF_050420</name>
</gene>
<dbReference type="InterPro" id="IPR050463">
    <property type="entry name" value="Gfo/Idh/MocA_oxidrdct_glycsds"/>
</dbReference>
<dbReference type="GO" id="GO:0000166">
    <property type="term" value="F:nucleotide binding"/>
    <property type="evidence" value="ECO:0007669"/>
    <property type="project" value="InterPro"/>
</dbReference>
<dbReference type="InterPro" id="IPR036291">
    <property type="entry name" value="NAD(P)-bd_dom_sf"/>
</dbReference>
<evidence type="ECO:0000313" key="6">
    <source>
        <dbReference type="Proteomes" id="UP000597444"/>
    </source>
</evidence>
<dbReference type="PANTHER" id="PTHR43818:SF11">
    <property type="entry name" value="BCDNA.GH03377"/>
    <property type="match status" value="1"/>
</dbReference>
<comment type="caution">
    <text evidence="5">The sequence shown here is derived from an EMBL/GenBank/DDBJ whole genome shotgun (WGS) entry which is preliminary data.</text>
</comment>
<dbReference type="InterPro" id="IPR004104">
    <property type="entry name" value="Gfo/Idh/MocA-like_OxRdtase_C"/>
</dbReference>
<name>A0A8J3IGE2_9CHLR</name>
<evidence type="ECO:0000313" key="5">
    <source>
        <dbReference type="EMBL" id="GHO94994.1"/>
    </source>
</evidence>
<dbReference type="RefSeq" id="WP_220205698.1">
    <property type="nucleotide sequence ID" value="NZ_BNJK01000001.1"/>
</dbReference>
<dbReference type="AlphaFoldDB" id="A0A8J3IGE2"/>
<keyword evidence="6" id="KW-1185">Reference proteome</keyword>
<dbReference type="GO" id="GO:0016491">
    <property type="term" value="F:oxidoreductase activity"/>
    <property type="evidence" value="ECO:0007669"/>
    <property type="project" value="UniProtKB-KW"/>
</dbReference>
<sequence>MARLRVGLIGTGRKKERPDATGFAMAYAHADAYRTLADQCELVACADIVPENAEAFARANGIPQEGIFTDYKKMLAESNLDLVSVCTWPHLHAQMVIDCAVAGVRAVHCEKPMADSWGAARLMAQECERRGVQLTFNHQRRFGGPFRKAKELLTSGAIGELQRVEIACSNLFDWGTHYIDMAGFYSGDQPAEWVMGQIDYRTQHFVFGVHIENQAIGQWRYRNGVFGFIATGLGEEMVGADNRLIGTDGIIEVAVRPTEPDARPFHREPLLRVKQRGSSEWEVVDTGEGIHSFDFIGRGLADAIDALQTGREPELSARRALNTTEIIFALYESSRKRGRVDLPLMIDDHPLVAMLQSGDLHPEPRP</sequence>
<dbReference type="Gene3D" id="3.40.50.720">
    <property type="entry name" value="NAD(P)-binding Rossmann-like Domain"/>
    <property type="match status" value="1"/>
</dbReference>
<accession>A0A8J3IGE2</accession>
<dbReference type="SUPFAM" id="SSF51735">
    <property type="entry name" value="NAD(P)-binding Rossmann-fold domains"/>
    <property type="match status" value="1"/>
</dbReference>
<dbReference type="Pfam" id="PF02894">
    <property type="entry name" value="GFO_IDH_MocA_C"/>
    <property type="match status" value="1"/>
</dbReference>
<evidence type="ECO:0000259" key="3">
    <source>
        <dbReference type="Pfam" id="PF01408"/>
    </source>
</evidence>
<dbReference type="InterPro" id="IPR000683">
    <property type="entry name" value="Gfo/Idh/MocA-like_OxRdtase_N"/>
</dbReference>
<protein>
    <submittedName>
        <fullName evidence="5">Oxidoreductase</fullName>
    </submittedName>
</protein>
<dbReference type="Proteomes" id="UP000597444">
    <property type="component" value="Unassembled WGS sequence"/>
</dbReference>
<proteinExistence type="inferred from homology"/>
<comment type="similarity">
    <text evidence="1">Belongs to the Gfo/Idh/MocA family.</text>
</comment>
<keyword evidence="2" id="KW-0560">Oxidoreductase</keyword>
<dbReference type="Gene3D" id="3.30.360.10">
    <property type="entry name" value="Dihydrodipicolinate Reductase, domain 2"/>
    <property type="match status" value="1"/>
</dbReference>
<dbReference type="PANTHER" id="PTHR43818">
    <property type="entry name" value="BCDNA.GH03377"/>
    <property type="match status" value="1"/>
</dbReference>
<evidence type="ECO:0000259" key="4">
    <source>
        <dbReference type="Pfam" id="PF02894"/>
    </source>
</evidence>
<feature type="domain" description="Gfo/Idh/MocA-like oxidoreductase N-terminal" evidence="3">
    <location>
        <begin position="22"/>
        <end position="138"/>
    </location>
</feature>
<dbReference type="EMBL" id="BNJK01000001">
    <property type="protein sequence ID" value="GHO94994.1"/>
    <property type="molecule type" value="Genomic_DNA"/>
</dbReference>
<evidence type="ECO:0000256" key="1">
    <source>
        <dbReference type="ARBA" id="ARBA00010928"/>
    </source>
</evidence>
<dbReference type="SUPFAM" id="SSF55347">
    <property type="entry name" value="Glyceraldehyde-3-phosphate dehydrogenase-like, C-terminal domain"/>
    <property type="match status" value="1"/>
</dbReference>